<evidence type="ECO:0000259" key="2">
    <source>
        <dbReference type="Pfam" id="PF13470"/>
    </source>
</evidence>
<feature type="transmembrane region" description="Helical" evidence="1">
    <location>
        <begin position="37"/>
        <end position="53"/>
    </location>
</feature>
<dbReference type="Pfam" id="PF13470">
    <property type="entry name" value="PIN_3"/>
    <property type="match status" value="1"/>
</dbReference>
<evidence type="ECO:0000313" key="4">
    <source>
        <dbReference type="Proteomes" id="UP001311730"/>
    </source>
</evidence>
<dbReference type="SUPFAM" id="SSF88723">
    <property type="entry name" value="PIN domain-like"/>
    <property type="match status" value="1"/>
</dbReference>
<dbReference type="InterPro" id="IPR029060">
    <property type="entry name" value="PIN-like_dom_sf"/>
</dbReference>
<dbReference type="EMBL" id="JAYKBW010000010">
    <property type="protein sequence ID" value="MEB3075499.1"/>
    <property type="molecule type" value="Genomic_DNA"/>
</dbReference>
<name>A0ABU5Z967_9FLAO</name>
<keyword evidence="4" id="KW-1185">Reference proteome</keyword>
<dbReference type="Proteomes" id="UP001311730">
    <property type="component" value="Unassembled WGS sequence"/>
</dbReference>
<reference evidence="3 4" key="1">
    <citation type="submission" date="2023-12" db="EMBL/GenBank/DDBJ databases">
        <title>Genomic sequences of Capnocytophaga and Parvimonas strains.</title>
        <authorList>
            <person name="Watt R.M."/>
            <person name="Wang M."/>
            <person name="Yang T."/>
            <person name="Tong W.M."/>
        </authorList>
    </citation>
    <scope>NUCLEOTIDE SEQUENCE [LARGE SCALE GENOMIC DNA]</scope>
    <source>
        <strain evidence="3 4">CCUG 13096</strain>
    </source>
</reference>
<accession>A0ABU5Z967</accession>
<sequence>MKKIFVDTNILLDLLFQRRGFFLDAKRLFNYSKSRNINIFISAISINTIYYLLQKKFTKEHSKHLLEYIYDITDILPFDENIIFLAHQSSFKDLEDGFQYFTAKEHHIPFLITRNIKDFAVDDLSVLSPQQFLEIMAK</sequence>
<keyword evidence="1" id="KW-0472">Membrane</keyword>
<evidence type="ECO:0000256" key="1">
    <source>
        <dbReference type="SAM" id="Phobius"/>
    </source>
</evidence>
<dbReference type="Gene3D" id="3.40.50.1010">
    <property type="entry name" value="5'-nuclease"/>
    <property type="match status" value="1"/>
</dbReference>
<organism evidence="3 4">
    <name type="scientific">Capnocytophaga gingivalis</name>
    <dbReference type="NCBI Taxonomy" id="1017"/>
    <lineage>
        <taxon>Bacteria</taxon>
        <taxon>Pseudomonadati</taxon>
        <taxon>Bacteroidota</taxon>
        <taxon>Flavobacteriia</taxon>
        <taxon>Flavobacteriales</taxon>
        <taxon>Flavobacteriaceae</taxon>
        <taxon>Capnocytophaga</taxon>
    </lineage>
</organism>
<dbReference type="InterPro" id="IPR002716">
    <property type="entry name" value="PIN_dom"/>
</dbReference>
<feature type="domain" description="PIN" evidence="2">
    <location>
        <begin position="3"/>
        <end position="117"/>
    </location>
</feature>
<evidence type="ECO:0000313" key="3">
    <source>
        <dbReference type="EMBL" id="MEB3075499.1"/>
    </source>
</evidence>
<dbReference type="RefSeq" id="WP_323983679.1">
    <property type="nucleotide sequence ID" value="NZ_JAYKBW010000010.1"/>
</dbReference>
<keyword evidence="1" id="KW-1133">Transmembrane helix</keyword>
<protein>
    <submittedName>
        <fullName evidence="3">PIN domain-containing protein</fullName>
    </submittedName>
</protein>
<keyword evidence="1" id="KW-0812">Transmembrane</keyword>
<gene>
    <name evidence="3" type="ORF">VJJ08_09345</name>
</gene>
<proteinExistence type="predicted"/>
<comment type="caution">
    <text evidence="3">The sequence shown here is derived from an EMBL/GenBank/DDBJ whole genome shotgun (WGS) entry which is preliminary data.</text>
</comment>